<proteinExistence type="inferred from homology"/>
<evidence type="ECO:0000256" key="5">
    <source>
        <dbReference type="ARBA" id="ARBA00023002"/>
    </source>
</evidence>
<dbReference type="Pfam" id="PF00067">
    <property type="entry name" value="p450"/>
    <property type="match status" value="1"/>
</dbReference>
<accession>A0A9J6CN04</accession>
<sequence length="496" mass="58157">MFLFTILSILIIALISWYKKHFRRRDYLYSKIPHPYHIPLLHHSLEFIGKTPKELFDWMEDMSNELGNVYFFSTGIFGSGFAVISDVKIVEALLSSQVQLDKTIDYNYLIDWIGTGLLISNSKKWFTRRKLLTPGFHFKILERFVEIQNNQANVFVNILQEYDGKEVDIFPLASLYALDTVCEAAMGINIHAQTKQSDYLKAVQEITRIITIKSFDTTKQIEFLYRFTEMYRREKKLIEELHAFTDKIIQSRREELLMHNEETSEQNDEIGTKKKKALLDILLSSRVEGEPLKNSDIREEVDTFMFAGHDTSKSGICFVFYCIAKYPEVQQKVYEEIIEVLGDEEEINLQKLNELHYLELVIRESLRLFPPVPYYGRQLVEELITEKYTFPKGMNVYVSPYLMGRDERIFPEPKKFDPHRFEVEMANDKINPFSYVPFSAGPRNCIGQKFAQYEMRMIAAKVLRKFKLSIASEITILSELVLRPENGVNLKIEKRK</sequence>
<comment type="caution">
    <text evidence="10">The sequence shown here is derived from an EMBL/GenBank/DDBJ whole genome shotgun (WGS) entry which is preliminary data.</text>
</comment>
<dbReference type="InterPro" id="IPR017972">
    <property type="entry name" value="Cyt_P450_CS"/>
</dbReference>
<dbReference type="GO" id="GO:0016705">
    <property type="term" value="F:oxidoreductase activity, acting on paired donors, with incorporation or reduction of molecular oxygen"/>
    <property type="evidence" value="ECO:0007669"/>
    <property type="project" value="InterPro"/>
</dbReference>
<evidence type="ECO:0008006" key="12">
    <source>
        <dbReference type="Google" id="ProtNLM"/>
    </source>
</evidence>
<dbReference type="OrthoDB" id="1470350at2759"/>
<dbReference type="CDD" id="cd20628">
    <property type="entry name" value="CYP4"/>
    <property type="match status" value="1"/>
</dbReference>
<evidence type="ECO:0000313" key="11">
    <source>
        <dbReference type="Proteomes" id="UP001107558"/>
    </source>
</evidence>
<keyword evidence="11" id="KW-1185">Reference proteome</keyword>
<evidence type="ECO:0000256" key="1">
    <source>
        <dbReference type="ARBA" id="ARBA00001971"/>
    </source>
</evidence>
<dbReference type="InterPro" id="IPR002401">
    <property type="entry name" value="Cyt_P450_E_grp-I"/>
</dbReference>
<evidence type="ECO:0000256" key="7">
    <source>
        <dbReference type="ARBA" id="ARBA00023033"/>
    </source>
</evidence>
<evidence type="ECO:0000256" key="8">
    <source>
        <dbReference type="PIRSR" id="PIRSR602401-1"/>
    </source>
</evidence>
<name>A0A9J6CN04_POLVA</name>
<dbReference type="Proteomes" id="UP001107558">
    <property type="component" value="Chromosome 1"/>
</dbReference>
<dbReference type="PANTHER" id="PTHR24291:SF203">
    <property type="entry name" value="CYTOCHROME P450 4D1-RELATED"/>
    <property type="match status" value="1"/>
</dbReference>
<dbReference type="PANTHER" id="PTHR24291">
    <property type="entry name" value="CYTOCHROME P450 FAMILY 4"/>
    <property type="match status" value="1"/>
</dbReference>
<dbReference type="GO" id="GO:0004497">
    <property type="term" value="F:monooxygenase activity"/>
    <property type="evidence" value="ECO:0007669"/>
    <property type="project" value="UniProtKB-KW"/>
</dbReference>
<dbReference type="AlphaFoldDB" id="A0A9J6CN04"/>
<dbReference type="PRINTS" id="PR00385">
    <property type="entry name" value="P450"/>
</dbReference>
<keyword evidence="4 8" id="KW-0479">Metal-binding</keyword>
<dbReference type="EMBL" id="JADBJN010000001">
    <property type="protein sequence ID" value="KAG5683239.1"/>
    <property type="molecule type" value="Genomic_DNA"/>
</dbReference>
<dbReference type="PROSITE" id="PS00086">
    <property type="entry name" value="CYTOCHROME_P450"/>
    <property type="match status" value="1"/>
</dbReference>
<organism evidence="10 11">
    <name type="scientific">Polypedilum vanderplanki</name>
    <name type="common">Sleeping chironomid midge</name>
    <dbReference type="NCBI Taxonomy" id="319348"/>
    <lineage>
        <taxon>Eukaryota</taxon>
        <taxon>Metazoa</taxon>
        <taxon>Ecdysozoa</taxon>
        <taxon>Arthropoda</taxon>
        <taxon>Hexapoda</taxon>
        <taxon>Insecta</taxon>
        <taxon>Pterygota</taxon>
        <taxon>Neoptera</taxon>
        <taxon>Endopterygota</taxon>
        <taxon>Diptera</taxon>
        <taxon>Nematocera</taxon>
        <taxon>Chironomoidea</taxon>
        <taxon>Chironomidae</taxon>
        <taxon>Chironominae</taxon>
        <taxon>Polypedilum</taxon>
        <taxon>Polypedilum</taxon>
    </lineage>
</organism>
<feature type="binding site" description="axial binding residue" evidence="8">
    <location>
        <position position="445"/>
    </location>
    <ligand>
        <name>heme</name>
        <dbReference type="ChEBI" id="CHEBI:30413"/>
    </ligand>
    <ligandPart>
        <name>Fe</name>
        <dbReference type="ChEBI" id="CHEBI:18248"/>
    </ligandPart>
</feature>
<gene>
    <name evidence="10" type="ORF">PVAND_012532</name>
</gene>
<evidence type="ECO:0000313" key="10">
    <source>
        <dbReference type="EMBL" id="KAG5683239.1"/>
    </source>
</evidence>
<dbReference type="GO" id="GO:0020037">
    <property type="term" value="F:heme binding"/>
    <property type="evidence" value="ECO:0007669"/>
    <property type="project" value="InterPro"/>
</dbReference>
<keyword evidence="5 9" id="KW-0560">Oxidoreductase</keyword>
<protein>
    <recommendedName>
        <fullName evidence="12">Cytochrome P450</fullName>
    </recommendedName>
</protein>
<evidence type="ECO:0000256" key="4">
    <source>
        <dbReference type="ARBA" id="ARBA00022723"/>
    </source>
</evidence>
<dbReference type="PRINTS" id="PR00463">
    <property type="entry name" value="EP450I"/>
</dbReference>
<dbReference type="SUPFAM" id="SSF48264">
    <property type="entry name" value="Cytochrome P450"/>
    <property type="match status" value="1"/>
</dbReference>
<evidence type="ECO:0000256" key="6">
    <source>
        <dbReference type="ARBA" id="ARBA00023004"/>
    </source>
</evidence>
<dbReference type="InterPro" id="IPR050196">
    <property type="entry name" value="Cytochrome_P450_Monoox"/>
</dbReference>
<comment type="cofactor">
    <cofactor evidence="1 8">
        <name>heme</name>
        <dbReference type="ChEBI" id="CHEBI:30413"/>
    </cofactor>
</comment>
<keyword evidence="6 8" id="KW-0408">Iron</keyword>
<dbReference type="InterPro" id="IPR036396">
    <property type="entry name" value="Cyt_P450_sf"/>
</dbReference>
<reference evidence="10" key="1">
    <citation type="submission" date="2021-03" db="EMBL/GenBank/DDBJ databases">
        <title>Chromosome level genome of the anhydrobiotic midge Polypedilum vanderplanki.</title>
        <authorList>
            <person name="Yoshida Y."/>
            <person name="Kikawada T."/>
            <person name="Gusev O."/>
        </authorList>
    </citation>
    <scope>NUCLEOTIDE SEQUENCE</scope>
    <source>
        <strain evidence="10">NIAS01</strain>
        <tissue evidence="10">Whole body or cell culture</tissue>
    </source>
</reference>
<keyword evidence="7 9" id="KW-0503">Monooxygenase</keyword>
<evidence type="ECO:0000256" key="2">
    <source>
        <dbReference type="ARBA" id="ARBA00010617"/>
    </source>
</evidence>
<keyword evidence="3 8" id="KW-0349">Heme</keyword>
<comment type="similarity">
    <text evidence="2 9">Belongs to the cytochrome P450 family.</text>
</comment>
<evidence type="ECO:0000256" key="3">
    <source>
        <dbReference type="ARBA" id="ARBA00022617"/>
    </source>
</evidence>
<dbReference type="GO" id="GO:0005506">
    <property type="term" value="F:iron ion binding"/>
    <property type="evidence" value="ECO:0007669"/>
    <property type="project" value="InterPro"/>
</dbReference>
<evidence type="ECO:0000256" key="9">
    <source>
        <dbReference type="RuleBase" id="RU000461"/>
    </source>
</evidence>
<dbReference type="InterPro" id="IPR001128">
    <property type="entry name" value="Cyt_P450"/>
</dbReference>
<dbReference type="Gene3D" id="1.10.630.10">
    <property type="entry name" value="Cytochrome P450"/>
    <property type="match status" value="1"/>
</dbReference>